<feature type="non-terminal residue" evidence="2">
    <location>
        <position position="287"/>
    </location>
</feature>
<evidence type="ECO:0000313" key="2">
    <source>
        <dbReference type="EMBL" id="CAE7708392.1"/>
    </source>
</evidence>
<dbReference type="Proteomes" id="UP000649617">
    <property type="component" value="Unassembled WGS sequence"/>
</dbReference>
<name>A0A812X554_SYMPI</name>
<comment type="caution">
    <text evidence="2">The sequence shown here is derived from an EMBL/GenBank/DDBJ whole genome shotgun (WGS) entry which is preliminary data.</text>
</comment>
<accession>A0A812X554</accession>
<dbReference type="AlphaFoldDB" id="A0A812X554"/>
<evidence type="ECO:0000256" key="1">
    <source>
        <dbReference type="SAM" id="MobiDB-lite"/>
    </source>
</evidence>
<gene>
    <name evidence="2" type="ORF">SPIL2461_LOCUS20037</name>
</gene>
<feature type="region of interest" description="Disordered" evidence="1">
    <location>
        <begin position="133"/>
        <end position="159"/>
    </location>
</feature>
<protein>
    <submittedName>
        <fullName evidence="2">Uncharacterized protein</fullName>
    </submittedName>
</protein>
<feature type="compositionally biased region" description="Basic and acidic residues" evidence="1">
    <location>
        <begin position="8"/>
        <end position="22"/>
    </location>
</feature>
<proteinExistence type="predicted"/>
<dbReference type="OrthoDB" id="446193at2759"/>
<sequence>VDMQKAMAAHEHNKKKALEPRVTEPIILPEKKIEPAPQRAPARAPTPEPEPAKSQPQPAAETTVHPNATAAAIAQYGFTYDMSALYAAYNLAMPTVGNMGAVNMMPGYSFPNVDVTAAMNQTATAGAATAPQADAAAAAPTEAPTSSKAAAVGEPASREETLGAAMAKSGMAMAKQKAQGTPPPKANMGNVVPARTLPKAAPTMAPTTAEAAAAAAAATAAPVAASVPLAAAVPGVPDLISKSKAVAAAAAPTEAQDFGQPVFAKHPQYSPPPKAGGDAKAEIKFAL</sequence>
<feature type="region of interest" description="Disordered" evidence="1">
    <location>
        <begin position="1"/>
        <end position="63"/>
    </location>
</feature>
<feature type="non-terminal residue" evidence="2">
    <location>
        <position position="1"/>
    </location>
</feature>
<keyword evidence="3" id="KW-1185">Reference proteome</keyword>
<reference evidence="2" key="1">
    <citation type="submission" date="2021-02" db="EMBL/GenBank/DDBJ databases">
        <authorList>
            <person name="Dougan E. K."/>
            <person name="Rhodes N."/>
            <person name="Thang M."/>
            <person name="Chan C."/>
        </authorList>
    </citation>
    <scope>NUCLEOTIDE SEQUENCE</scope>
</reference>
<feature type="compositionally biased region" description="Low complexity" evidence="1">
    <location>
        <begin position="133"/>
        <end position="151"/>
    </location>
</feature>
<dbReference type="EMBL" id="CAJNIZ010045026">
    <property type="protein sequence ID" value="CAE7708392.1"/>
    <property type="molecule type" value="Genomic_DNA"/>
</dbReference>
<organism evidence="2 3">
    <name type="scientific">Symbiodinium pilosum</name>
    <name type="common">Dinoflagellate</name>
    <dbReference type="NCBI Taxonomy" id="2952"/>
    <lineage>
        <taxon>Eukaryota</taxon>
        <taxon>Sar</taxon>
        <taxon>Alveolata</taxon>
        <taxon>Dinophyceae</taxon>
        <taxon>Suessiales</taxon>
        <taxon>Symbiodiniaceae</taxon>
        <taxon>Symbiodinium</taxon>
    </lineage>
</organism>
<evidence type="ECO:0000313" key="3">
    <source>
        <dbReference type="Proteomes" id="UP000649617"/>
    </source>
</evidence>